<organism evidence="1 2">
    <name type="scientific">Trichinella pseudospiralis</name>
    <name type="common">Parasitic roundworm</name>
    <dbReference type="NCBI Taxonomy" id="6337"/>
    <lineage>
        <taxon>Eukaryota</taxon>
        <taxon>Metazoa</taxon>
        <taxon>Ecdysozoa</taxon>
        <taxon>Nematoda</taxon>
        <taxon>Enoplea</taxon>
        <taxon>Dorylaimia</taxon>
        <taxon>Trichinellida</taxon>
        <taxon>Trichinellidae</taxon>
        <taxon>Trichinella</taxon>
    </lineage>
</organism>
<comment type="caution">
    <text evidence="1">The sequence shown here is derived from an EMBL/GenBank/DDBJ whole genome shotgun (WGS) entry which is preliminary data.</text>
</comment>
<feature type="non-terminal residue" evidence="1">
    <location>
        <position position="1"/>
    </location>
</feature>
<name>A0A0V1KDB5_TRIPS</name>
<evidence type="ECO:0000313" key="2">
    <source>
        <dbReference type="Proteomes" id="UP000054826"/>
    </source>
</evidence>
<gene>
    <name evidence="1" type="ORF">T4C_3030</name>
</gene>
<sequence length="83" mass="9461">LHAQLEHLSLHIFGTFDHVLVHSSCSSRCRLVQSSIVSSGYVVHGLSIQISFFTSTHRQCVMQHKYRNNGNFTQTLIYSRLSI</sequence>
<protein>
    <submittedName>
        <fullName evidence="1">Uncharacterized protein</fullName>
    </submittedName>
</protein>
<dbReference type="EMBL" id="JYDV01000003">
    <property type="protein sequence ID" value="KRZ45203.1"/>
    <property type="molecule type" value="Genomic_DNA"/>
</dbReference>
<dbReference type="AlphaFoldDB" id="A0A0V1KDB5"/>
<evidence type="ECO:0000313" key="1">
    <source>
        <dbReference type="EMBL" id="KRZ45203.1"/>
    </source>
</evidence>
<accession>A0A0V1KDB5</accession>
<proteinExistence type="predicted"/>
<dbReference type="Proteomes" id="UP000054826">
    <property type="component" value="Unassembled WGS sequence"/>
</dbReference>
<reference evidence="1 2" key="1">
    <citation type="submission" date="2015-01" db="EMBL/GenBank/DDBJ databases">
        <title>Evolution of Trichinella species and genotypes.</title>
        <authorList>
            <person name="Korhonen P.K."/>
            <person name="Edoardo P."/>
            <person name="Giuseppe L.R."/>
            <person name="Gasser R.B."/>
        </authorList>
    </citation>
    <scope>NUCLEOTIDE SEQUENCE [LARGE SCALE GENOMIC DNA]</scope>
    <source>
        <strain evidence="1">ISS176</strain>
    </source>
</reference>